<dbReference type="AlphaFoldDB" id="A0A0J6YER1"/>
<organism evidence="2 3">
    <name type="scientific">Coccidioides immitis RMSCC 2394</name>
    <dbReference type="NCBI Taxonomy" id="404692"/>
    <lineage>
        <taxon>Eukaryota</taxon>
        <taxon>Fungi</taxon>
        <taxon>Dikarya</taxon>
        <taxon>Ascomycota</taxon>
        <taxon>Pezizomycotina</taxon>
        <taxon>Eurotiomycetes</taxon>
        <taxon>Eurotiomycetidae</taxon>
        <taxon>Onygenales</taxon>
        <taxon>Onygenaceae</taxon>
        <taxon>Coccidioides</taxon>
    </lineage>
</organism>
<dbReference type="Proteomes" id="UP000054565">
    <property type="component" value="Unassembled WGS sequence"/>
</dbReference>
<name>A0A0J6YER1_COCIT</name>
<sequence>MQFSGDYLKTKLSKWFLRWGPRGRKHTQNSSPIPQYPYLKNGTEAQLAARRKHGSGDRLILALSNNPSSKDLMHCISPSPQNWQKQTEPGKASSRARRIPTICHSLGEVSSDEKNDENVLEKEASIQSITGLQSSPLGKRRHPLPSRFPKSLQGGQAHYFRHVTSRSPEDGLNGSSP</sequence>
<feature type="compositionally biased region" description="Polar residues" evidence="1">
    <location>
        <begin position="78"/>
        <end position="87"/>
    </location>
</feature>
<feature type="region of interest" description="Disordered" evidence="1">
    <location>
        <begin position="77"/>
        <end position="177"/>
    </location>
</feature>
<proteinExistence type="predicted"/>
<feature type="compositionally biased region" description="Polar residues" evidence="1">
    <location>
        <begin position="125"/>
        <end position="136"/>
    </location>
</feature>
<reference evidence="3" key="1">
    <citation type="journal article" date="2010" name="Genome Res.">
        <title>Population genomic sequencing of Coccidioides fungi reveals recent hybridization and transposon control.</title>
        <authorList>
            <person name="Neafsey D.E."/>
            <person name="Barker B.M."/>
            <person name="Sharpton T.J."/>
            <person name="Stajich J.E."/>
            <person name="Park D.J."/>
            <person name="Whiston E."/>
            <person name="Hung C.-Y."/>
            <person name="McMahan C."/>
            <person name="White J."/>
            <person name="Sykes S."/>
            <person name="Heiman D."/>
            <person name="Young S."/>
            <person name="Zeng Q."/>
            <person name="Abouelleil A."/>
            <person name="Aftuck L."/>
            <person name="Bessette D."/>
            <person name="Brown A."/>
            <person name="FitzGerald M."/>
            <person name="Lui A."/>
            <person name="Macdonald J.P."/>
            <person name="Priest M."/>
            <person name="Orbach M.J."/>
            <person name="Galgiani J.N."/>
            <person name="Kirkland T.N."/>
            <person name="Cole G.T."/>
            <person name="Birren B.W."/>
            <person name="Henn M.R."/>
            <person name="Taylor J.W."/>
            <person name="Rounsley S.D."/>
        </authorList>
    </citation>
    <scope>NUCLEOTIDE SEQUENCE [LARGE SCALE GENOMIC DNA]</scope>
    <source>
        <strain evidence="3">RMSCC 2394</strain>
    </source>
</reference>
<evidence type="ECO:0000313" key="3">
    <source>
        <dbReference type="Proteomes" id="UP000054565"/>
    </source>
</evidence>
<accession>A0A0J6YER1</accession>
<protein>
    <submittedName>
        <fullName evidence="2">Uncharacterized protein</fullName>
    </submittedName>
</protein>
<gene>
    <name evidence="2" type="ORF">CIRG_05149</name>
</gene>
<evidence type="ECO:0000313" key="2">
    <source>
        <dbReference type="EMBL" id="KMP05468.1"/>
    </source>
</evidence>
<feature type="compositionally biased region" description="Basic and acidic residues" evidence="1">
    <location>
        <begin position="111"/>
        <end position="124"/>
    </location>
</feature>
<dbReference type="EMBL" id="DS028095">
    <property type="protein sequence ID" value="KMP05468.1"/>
    <property type="molecule type" value="Genomic_DNA"/>
</dbReference>
<evidence type="ECO:0000256" key="1">
    <source>
        <dbReference type="SAM" id="MobiDB-lite"/>
    </source>
</evidence>